<dbReference type="Proteomes" id="UP000289437">
    <property type="component" value="Unassembled WGS sequence"/>
</dbReference>
<reference evidence="3" key="2">
    <citation type="submission" date="2019-02" db="EMBL/GenBank/DDBJ databases">
        <title>Granulicella sibirica sp. nov., a psychrotolerant acidobacterium isolated from an organic soil layer in forested tundra, West Siberia.</title>
        <authorList>
            <person name="Oshkin I.Y."/>
            <person name="Kulichevskaya I.S."/>
            <person name="Rijpstra W.I.C."/>
            <person name="Sinninghe Damste J.S."/>
            <person name="Rakitin A.L."/>
            <person name="Ravin N.V."/>
            <person name="Dedysh S.N."/>
        </authorList>
    </citation>
    <scope>NUCLEOTIDE SEQUENCE [LARGE SCALE GENOMIC DNA]</scope>
    <source>
        <strain evidence="3">AF10</strain>
    </source>
</reference>
<dbReference type="InterPro" id="IPR037523">
    <property type="entry name" value="VOC_core"/>
</dbReference>
<gene>
    <name evidence="2" type="ORF">GRAN_2207</name>
</gene>
<reference evidence="2 3" key="1">
    <citation type="submission" date="2018-11" db="EMBL/GenBank/DDBJ databases">
        <authorList>
            <person name="Mardanov A.V."/>
            <person name="Ravin N.V."/>
            <person name="Dedysh S.N."/>
        </authorList>
    </citation>
    <scope>NUCLEOTIDE SEQUENCE [LARGE SCALE GENOMIC DNA]</scope>
    <source>
        <strain evidence="2 3">AF10</strain>
    </source>
</reference>
<dbReference type="CDD" id="cd06587">
    <property type="entry name" value="VOC"/>
    <property type="match status" value="1"/>
</dbReference>
<keyword evidence="3" id="KW-1185">Reference proteome</keyword>
<proteinExistence type="predicted"/>
<dbReference type="PANTHER" id="PTHR36113">
    <property type="entry name" value="LYASE, PUTATIVE-RELATED-RELATED"/>
    <property type="match status" value="1"/>
</dbReference>
<accession>A0A4Q0T650</accession>
<dbReference type="PROSITE" id="PS51819">
    <property type="entry name" value="VOC"/>
    <property type="match status" value="1"/>
</dbReference>
<name>A0A4Q0T650_9BACT</name>
<dbReference type="InterPro" id="IPR004360">
    <property type="entry name" value="Glyas_Fos-R_dOase_dom"/>
</dbReference>
<comment type="caution">
    <text evidence="2">The sequence shown here is derived from an EMBL/GenBank/DDBJ whole genome shotgun (WGS) entry which is preliminary data.</text>
</comment>
<dbReference type="EMBL" id="RDSM01000001">
    <property type="protein sequence ID" value="RXH58897.1"/>
    <property type="molecule type" value="Genomic_DNA"/>
</dbReference>
<evidence type="ECO:0000313" key="3">
    <source>
        <dbReference type="Proteomes" id="UP000289437"/>
    </source>
</evidence>
<dbReference type="Gene3D" id="3.10.180.10">
    <property type="entry name" value="2,3-Dihydroxybiphenyl 1,2-Dioxygenase, domain 1"/>
    <property type="match status" value="1"/>
</dbReference>
<dbReference type="InterPro" id="IPR029068">
    <property type="entry name" value="Glyas_Bleomycin-R_OHBP_Dase"/>
</dbReference>
<feature type="domain" description="VOC" evidence="1">
    <location>
        <begin position="12"/>
        <end position="132"/>
    </location>
</feature>
<dbReference type="Pfam" id="PF00903">
    <property type="entry name" value="Glyoxalase"/>
    <property type="match status" value="1"/>
</dbReference>
<evidence type="ECO:0000313" key="2">
    <source>
        <dbReference type="EMBL" id="RXH58897.1"/>
    </source>
</evidence>
<dbReference type="SUPFAM" id="SSF54593">
    <property type="entry name" value="Glyoxalase/Bleomycin resistance protein/Dihydroxybiphenyl dioxygenase"/>
    <property type="match status" value="1"/>
</dbReference>
<sequence>MELLYGGIAMATLNHTNLTTYDVPALVEFFSTVFGFDVLDTRGDKLAVLRNSDGFLLTLMYDKRMTPEQGYPGLFHVGFLQATRLDVDRTYEELSGRSYTAPKPDRLQRGGPETYGFYCAAPGGVLVEVSTMNVVEGA</sequence>
<dbReference type="InterPro" id="IPR051332">
    <property type="entry name" value="Fosfomycin_Res_Enzymes"/>
</dbReference>
<dbReference type="AlphaFoldDB" id="A0A4Q0T650"/>
<protein>
    <recommendedName>
        <fullName evidence="1">VOC domain-containing protein</fullName>
    </recommendedName>
</protein>
<dbReference type="PANTHER" id="PTHR36113:SF3">
    <property type="entry name" value="SLL5075 PROTEIN"/>
    <property type="match status" value="1"/>
</dbReference>
<evidence type="ECO:0000259" key="1">
    <source>
        <dbReference type="PROSITE" id="PS51819"/>
    </source>
</evidence>
<organism evidence="2 3">
    <name type="scientific">Granulicella sibirica</name>
    <dbReference type="NCBI Taxonomy" id="2479048"/>
    <lineage>
        <taxon>Bacteria</taxon>
        <taxon>Pseudomonadati</taxon>
        <taxon>Acidobacteriota</taxon>
        <taxon>Terriglobia</taxon>
        <taxon>Terriglobales</taxon>
        <taxon>Acidobacteriaceae</taxon>
        <taxon>Granulicella</taxon>
    </lineage>
</organism>